<evidence type="ECO:0000256" key="1">
    <source>
        <dbReference type="SAM" id="MobiDB-lite"/>
    </source>
</evidence>
<keyword evidence="2" id="KW-0812">Transmembrane</keyword>
<feature type="transmembrane region" description="Helical" evidence="2">
    <location>
        <begin position="29"/>
        <end position="50"/>
    </location>
</feature>
<dbReference type="Gene3D" id="1.10.260.130">
    <property type="match status" value="1"/>
</dbReference>
<dbReference type="GO" id="GO:0004806">
    <property type="term" value="F:triacylglycerol lipase activity"/>
    <property type="evidence" value="ECO:0007669"/>
    <property type="project" value="InterPro"/>
</dbReference>
<dbReference type="AlphaFoldDB" id="A0A3N2C7A3"/>
<dbReference type="EMBL" id="RKHL01000001">
    <property type="protein sequence ID" value="ROR83395.1"/>
    <property type="molecule type" value="Genomic_DNA"/>
</dbReference>
<keyword evidence="4" id="KW-1185">Reference proteome</keyword>
<proteinExistence type="predicted"/>
<evidence type="ECO:0000313" key="3">
    <source>
        <dbReference type="EMBL" id="ROR83395.1"/>
    </source>
</evidence>
<dbReference type="Pfam" id="PF03583">
    <property type="entry name" value="LIP"/>
    <property type="match status" value="1"/>
</dbReference>
<accession>A0A3N2C7A3</accession>
<sequence>MAAQRDSETDTAGDGAAPGEHTPPRRHRLAGRIIGVAALVAFIVAVPAVARLLDFGVRVGEGAAVESSVEGFYGSATPTPASTAAAPGTIVRSEPVVGAPDGATALRVVYHSTDVDGADILVSGLIVAPSEPAAAGTRTVVSWAHPTTGTAPHCAPSSGIAPFALIEGLTDLLADGDVVVATDYAGMGVPGPASFLIGATEAANVLDIARAAQHVEGIGASDRVVLWGHSQGGHAALFAAQRAATYAPELDVRGVAVAAPASDLAALLQDDIRDVSGVTIGAYAFNAYAEAYADRLPTDPLSTILSPAGVAAVPAMAKLCLLGENKQLHDIADPMIGSFLTADPATAPVWSDLLQENTPTERITVPLFVAQGSKDTLIRPTVTAAYVAAQEQAGATVSSHVYPDADHATVALTALADLRAWMRTL</sequence>
<dbReference type="InterPro" id="IPR005152">
    <property type="entry name" value="Lipase_secreted"/>
</dbReference>
<dbReference type="PANTHER" id="PTHR34853">
    <property type="match status" value="1"/>
</dbReference>
<dbReference type="PIRSF" id="PIRSF029171">
    <property type="entry name" value="Esterase_LipA"/>
    <property type="match status" value="1"/>
</dbReference>
<dbReference type="Gene3D" id="3.40.50.1820">
    <property type="entry name" value="alpha/beta hydrolase"/>
    <property type="match status" value="1"/>
</dbReference>
<dbReference type="SUPFAM" id="SSF53474">
    <property type="entry name" value="alpha/beta-Hydrolases"/>
    <property type="match status" value="1"/>
</dbReference>
<dbReference type="GO" id="GO:0016042">
    <property type="term" value="P:lipid catabolic process"/>
    <property type="evidence" value="ECO:0007669"/>
    <property type="project" value="InterPro"/>
</dbReference>
<protein>
    <submittedName>
        <fullName evidence="3">Secretory lipase</fullName>
    </submittedName>
</protein>
<name>A0A3N2C7A3_9MICO</name>
<gene>
    <name evidence="3" type="ORF">EDD42_3506</name>
</gene>
<dbReference type="Proteomes" id="UP000266915">
    <property type="component" value="Unassembled WGS sequence"/>
</dbReference>
<comment type="caution">
    <text evidence="3">The sequence shown here is derived from an EMBL/GenBank/DDBJ whole genome shotgun (WGS) entry which is preliminary data.</text>
</comment>
<evidence type="ECO:0000256" key="2">
    <source>
        <dbReference type="SAM" id="Phobius"/>
    </source>
</evidence>
<organism evidence="3 4">
    <name type="scientific">Plantibacter flavus</name>
    <dbReference type="NCBI Taxonomy" id="150123"/>
    <lineage>
        <taxon>Bacteria</taxon>
        <taxon>Bacillati</taxon>
        <taxon>Actinomycetota</taxon>
        <taxon>Actinomycetes</taxon>
        <taxon>Micrococcales</taxon>
        <taxon>Microbacteriaceae</taxon>
        <taxon>Plantibacter</taxon>
    </lineage>
</organism>
<keyword evidence="2" id="KW-0472">Membrane</keyword>
<evidence type="ECO:0000313" key="4">
    <source>
        <dbReference type="Proteomes" id="UP000266915"/>
    </source>
</evidence>
<dbReference type="PANTHER" id="PTHR34853:SF1">
    <property type="entry name" value="LIPASE 5"/>
    <property type="match status" value="1"/>
</dbReference>
<dbReference type="RefSeq" id="WP_085511234.1">
    <property type="nucleotide sequence ID" value="NZ_FXAP01000002.1"/>
</dbReference>
<feature type="region of interest" description="Disordered" evidence="1">
    <location>
        <begin position="1"/>
        <end position="26"/>
    </location>
</feature>
<reference evidence="3 4" key="1">
    <citation type="submission" date="2018-11" db="EMBL/GenBank/DDBJ databases">
        <title>Sequencing the genomes of 1000 actinobacteria strains.</title>
        <authorList>
            <person name="Klenk H.-P."/>
        </authorList>
    </citation>
    <scope>NUCLEOTIDE SEQUENCE [LARGE SCALE GENOMIC DNA]</scope>
    <source>
        <strain evidence="3 4">DSM 14012</strain>
    </source>
</reference>
<keyword evidence="2" id="KW-1133">Transmembrane helix</keyword>
<dbReference type="InterPro" id="IPR029058">
    <property type="entry name" value="AB_hydrolase_fold"/>
</dbReference>